<accession>A0A6I3SUT7</accession>
<keyword evidence="1" id="KW-0732">Signal</keyword>
<dbReference type="InterPro" id="IPR025538">
    <property type="entry name" value="DUF4424"/>
</dbReference>
<dbReference type="EMBL" id="WNKZ01000019">
    <property type="protein sequence ID" value="MTV52883.1"/>
    <property type="molecule type" value="Genomic_DNA"/>
</dbReference>
<name>A0A6I3SUT7_9BURK</name>
<dbReference type="AlphaFoldDB" id="A0A6I3SUT7"/>
<protein>
    <submittedName>
        <fullName evidence="3">DUF4424 domain-containing protein</fullName>
    </submittedName>
</protein>
<evidence type="ECO:0000256" key="1">
    <source>
        <dbReference type="SAM" id="SignalP"/>
    </source>
</evidence>
<proteinExistence type="predicted"/>
<dbReference type="Proteomes" id="UP000430634">
    <property type="component" value="Unassembled WGS sequence"/>
</dbReference>
<evidence type="ECO:0000313" key="4">
    <source>
        <dbReference type="Proteomes" id="UP000430634"/>
    </source>
</evidence>
<dbReference type="OrthoDB" id="7299818at2"/>
<comment type="caution">
    <text evidence="3">The sequence shown here is derived from an EMBL/GenBank/DDBJ whole genome shotgun (WGS) entry which is preliminary data.</text>
</comment>
<dbReference type="Pfam" id="PF14415">
    <property type="entry name" value="DUF4424"/>
    <property type="match status" value="1"/>
</dbReference>
<gene>
    <name evidence="3" type="ORF">GM672_09085</name>
</gene>
<feature type="domain" description="DUF4424" evidence="2">
    <location>
        <begin position="38"/>
        <end position="325"/>
    </location>
</feature>
<sequence>MRQWCLFDHGLPPFPMKFPVHLRVALCAALLLPACAMANDGIATVGAGGIVLRKTDAIAMKKEVLNVSHDLITVDYEFLNESTADIEETIVFPLPAYPATQQVSDSYYGQPSGFSILVDGKPVAFTAHVRAELDGRDVTAELRRLGLDDVQIAFNTEFEPRPRVTPLTARQRKELTRLGLLEKQPGNEGDALWHVQVNYVWKQIFPAERVLRVHHAYRPFVGAGPGNSWIDPEFSATYCADKSFFAAYKKVEARNDGHVIAAHVAYILKTGNTWKRGIEDFTLNIVKRDPAELVSLCFPGTVKKLDSKTYQVRLKNFQPRDDLRVYFGNVRFDADHAGVMPQLRK</sequence>
<evidence type="ECO:0000259" key="2">
    <source>
        <dbReference type="Pfam" id="PF14415"/>
    </source>
</evidence>
<feature type="signal peptide" evidence="1">
    <location>
        <begin position="1"/>
        <end position="38"/>
    </location>
</feature>
<feature type="chain" id="PRO_5026246445" evidence="1">
    <location>
        <begin position="39"/>
        <end position="345"/>
    </location>
</feature>
<reference evidence="3 4" key="1">
    <citation type="submission" date="2019-11" db="EMBL/GenBank/DDBJ databases">
        <title>Type strains purchased from KCTC, JCM and DSMZ.</title>
        <authorList>
            <person name="Lu H."/>
        </authorList>
    </citation>
    <scope>NUCLEOTIDE SEQUENCE [LARGE SCALE GENOMIC DNA]</scope>
    <source>
        <strain evidence="3 4">KCTC 52429</strain>
    </source>
</reference>
<evidence type="ECO:0000313" key="3">
    <source>
        <dbReference type="EMBL" id="MTV52883.1"/>
    </source>
</evidence>
<dbReference type="Gene3D" id="2.60.40.3680">
    <property type="match status" value="1"/>
</dbReference>
<organism evidence="3 4">
    <name type="scientific">Pseudoduganella buxea</name>
    <dbReference type="NCBI Taxonomy" id="1949069"/>
    <lineage>
        <taxon>Bacteria</taxon>
        <taxon>Pseudomonadati</taxon>
        <taxon>Pseudomonadota</taxon>
        <taxon>Betaproteobacteria</taxon>
        <taxon>Burkholderiales</taxon>
        <taxon>Oxalobacteraceae</taxon>
        <taxon>Telluria group</taxon>
        <taxon>Pseudoduganella</taxon>
    </lineage>
</organism>